<comment type="caution">
    <text evidence="1">The sequence shown here is derived from an EMBL/GenBank/DDBJ whole genome shotgun (WGS) entry which is preliminary data.</text>
</comment>
<sequence>MNTNRLTCLPLSAPTPPTFFQAVAKVHCVDVRHQVGFLFRVKGRLLFFARAKSAGPLSTAAWVSTGPPLGPRLRAEVALRRRPVTPELQLHRLPVPSLLHPGLLLGALGPDWLYGGPITSSSQT</sequence>
<reference evidence="1 2" key="1">
    <citation type="submission" date="2019-03" db="EMBL/GenBank/DDBJ databases">
        <title>First draft genome of Liparis tanakae, snailfish: a comprehensive survey of snailfish specific genes.</title>
        <authorList>
            <person name="Kim W."/>
            <person name="Song I."/>
            <person name="Jeong J.-H."/>
            <person name="Kim D."/>
            <person name="Kim S."/>
            <person name="Ryu S."/>
            <person name="Song J.Y."/>
            <person name="Lee S.K."/>
        </authorList>
    </citation>
    <scope>NUCLEOTIDE SEQUENCE [LARGE SCALE GENOMIC DNA]</scope>
    <source>
        <tissue evidence="1">Muscle</tissue>
    </source>
</reference>
<dbReference type="Proteomes" id="UP000314294">
    <property type="component" value="Unassembled WGS sequence"/>
</dbReference>
<evidence type="ECO:0000313" key="1">
    <source>
        <dbReference type="EMBL" id="TNN52393.1"/>
    </source>
</evidence>
<organism evidence="1 2">
    <name type="scientific">Liparis tanakae</name>
    <name type="common">Tanaka's snailfish</name>
    <dbReference type="NCBI Taxonomy" id="230148"/>
    <lineage>
        <taxon>Eukaryota</taxon>
        <taxon>Metazoa</taxon>
        <taxon>Chordata</taxon>
        <taxon>Craniata</taxon>
        <taxon>Vertebrata</taxon>
        <taxon>Euteleostomi</taxon>
        <taxon>Actinopterygii</taxon>
        <taxon>Neopterygii</taxon>
        <taxon>Teleostei</taxon>
        <taxon>Neoteleostei</taxon>
        <taxon>Acanthomorphata</taxon>
        <taxon>Eupercaria</taxon>
        <taxon>Perciformes</taxon>
        <taxon>Cottioidei</taxon>
        <taxon>Cottales</taxon>
        <taxon>Liparidae</taxon>
        <taxon>Liparis</taxon>
    </lineage>
</organism>
<proteinExistence type="predicted"/>
<gene>
    <name evidence="1" type="ORF">EYF80_037416</name>
</gene>
<protein>
    <submittedName>
        <fullName evidence="1">Uncharacterized protein</fullName>
    </submittedName>
</protein>
<name>A0A4Z2GHL8_9TELE</name>
<dbReference type="AlphaFoldDB" id="A0A4Z2GHL8"/>
<accession>A0A4Z2GHL8</accession>
<dbReference type="EMBL" id="SRLO01000549">
    <property type="protein sequence ID" value="TNN52393.1"/>
    <property type="molecule type" value="Genomic_DNA"/>
</dbReference>
<keyword evidence="2" id="KW-1185">Reference proteome</keyword>
<evidence type="ECO:0000313" key="2">
    <source>
        <dbReference type="Proteomes" id="UP000314294"/>
    </source>
</evidence>